<keyword evidence="5" id="KW-1185">Reference proteome</keyword>
<evidence type="ECO:0000259" key="3">
    <source>
        <dbReference type="Pfam" id="PF22936"/>
    </source>
</evidence>
<dbReference type="EMBL" id="CM018035">
    <property type="protein sequence ID" value="KAA8541826.1"/>
    <property type="molecule type" value="Genomic_DNA"/>
</dbReference>
<dbReference type="GO" id="GO:0008270">
    <property type="term" value="F:zinc ion binding"/>
    <property type="evidence" value="ECO:0007669"/>
    <property type="project" value="InterPro"/>
</dbReference>
<reference evidence="4 5" key="1">
    <citation type="submission" date="2019-09" db="EMBL/GenBank/DDBJ databases">
        <title>A chromosome-level genome assembly of the Chinese tupelo Nyssa sinensis.</title>
        <authorList>
            <person name="Yang X."/>
            <person name="Kang M."/>
            <person name="Yang Y."/>
            <person name="Xiong H."/>
            <person name="Wang M."/>
            <person name="Zhang Z."/>
            <person name="Wang Z."/>
            <person name="Wu H."/>
            <person name="Ma T."/>
            <person name="Liu J."/>
            <person name="Xi Z."/>
        </authorList>
    </citation>
    <scope>NUCLEOTIDE SEQUENCE [LARGE SCALE GENOMIC DNA]</scope>
    <source>
        <strain evidence="4">J267</strain>
        <tissue evidence="4">Leaf</tissue>
    </source>
</reference>
<sequence>MEGEFNFSSVAPPVFDGDNYQMWAVRMETYLDALDLWEAVEEDYEVQPLPANPTVAQIKIYKEKRTRKSKAKACLFAAVSPTIFTRIMSLKSAKDIWDYLKEEYAGDERIKGMQVLNLIREFELQRMKDSETIKDYSDRLLSIANKVRLLGSGFTDSRIVEKILVTVPERYEATITTLENTKDLSKISLAELLNALQAPEQRRLMREDKTIEGALAAKHQNDFERSGASTAKGKNGNQKKSYPPCQHCGKKGHPPFRCWRRPDAKCSKCNQLGHEAVICKEKAQQQEVDAQVADQEDEDQLFVASCFASSSSTESWLIDSGCTNHMTNDKELFRDLRPTDITKEILRVRMKGKSFSFDPIKEEHAAFPTETSNTEIWHKRLGHCHLQSMQLLKRKELTTGLPAFGDHLPNCNACQYAHPMLKKRTLPYQGPNFHLEPLTSARENWNPGLGLGQRQVRRQTIGIRWVAPGSCNIAPVPAAEKKDEDRGAVPLMLKNHVDGADENLGRMLVGGSGFIELDF</sequence>
<gene>
    <name evidence="4" type="ORF">F0562_022978</name>
</gene>
<evidence type="ECO:0000259" key="2">
    <source>
        <dbReference type="Pfam" id="PF13976"/>
    </source>
</evidence>
<evidence type="ECO:0008006" key="6">
    <source>
        <dbReference type="Google" id="ProtNLM"/>
    </source>
</evidence>
<accession>A0A5J5BGN0</accession>
<feature type="domain" description="Retrovirus-related Pol polyprotein from transposon TNT 1-94-like beta-barrel" evidence="3">
    <location>
        <begin position="316"/>
        <end position="343"/>
    </location>
</feature>
<evidence type="ECO:0000313" key="5">
    <source>
        <dbReference type="Proteomes" id="UP000325577"/>
    </source>
</evidence>
<dbReference type="Pfam" id="PF14223">
    <property type="entry name" value="Retrotran_gag_2"/>
    <property type="match status" value="1"/>
</dbReference>
<evidence type="ECO:0000256" key="1">
    <source>
        <dbReference type="SAM" id="MobiDB-lite"/>
    </source>
</evidence>
<dbReference type="SUPFAM" id="SSF57756">
    <property type="entry name" value="Retrovirus zinc finger-like domains"/>
    <property type="match status" value="1"/>
</dbReference>
<feature type="domain" description="GAG-pre-integrase" evidence="2">
    <location>
        <begin position="355"/>
        <end position="417"/>
    </location>
</feature>
<evidence type="ECO:0000313" key="4">
    <source>
        <dbReference type="EMBL" id="KAA8541826.1"/>
    </source>
</evidence>
<dbReference type="OrthoDB" id="1931687at2759"/>
<dbReference type="GO" id="GO:0003676">
    <property type="term" value="F:nucleic acid binding"/>
    <property type="evidence" value="ECO:0007669"/>
    <property type="project" value="InterPro"/>
</dbReference>
<protein>
    <recommendedName>
        <fullName evidence="6">DUF4219 domain-containing protein</fullName>
    </recommendedName>
</protein>
<dbReference type="AlphaFoldDB" id="A0A5J5BGN0"/>
<dbReference type="Pfam" id="PF22936">
    <property type="entry name" value="Pol_BBD"/>
    <property type="match status" value="1"/>
</dbReference>
<dbReference type="PANTHER" id="PTHR35317:SF11">
    <property type="entry name" value="CCHC-TYPE DOMAIN-CONTAINING PROTEIN"/>
    <property type="match status" value="1"/>
</dbReference>
<organism evidence="4 5">
    <name type="scientific">Nyssa sinensis</name>
    <dbReference type="NCBI Taxonomy" id="561372"/>
    <lineage>
        <taxon>Eukaryota</taxon>
        <taxon>Viridiplantae</taxon>
        <taxon>Streptophyta</taxon>
        <taxon>Embryophyta</taxon>
        <taxon>Tracheophyta</taxon>
        <taxon>Spermatophyta</taxon>
        <taxon>Magnoliopsida</taxon>
        <taxon>eudicotyledons</taxon>
        <taxon>Gunneridae</taxon>
        <taxon>Pentapetalae</taxon>
        <taxon>asterids</taxon>
        <taxon>Cornales</taxon>
        <taxon>Nyssaceae</taxon>
        <taxon>Nyssa</taxon>
    </lineage>
</organism>
<dbReference type="Pfam" id="PF13976">
    <property type="entry name" value="gag_pre-integrs"/>
    <property type="match status" value="1"/>
</dbReference>
<name>A0A5J5BGN0_9ASTE</name>
<dbReference type="InterPro" id="IPR054722">
    <property type="entry name" value="PolX-like_BBD"/>
</dbReference>
<dbReference type="Proteomes" id="UP000325577">
    <property type="component" value="Linkage Group LG12"/>
</dbReference>
<proteinExistence type="predicted"/>
<dbReference type="Gene3D" id="4.10.60.10">
    <property type="entry name" value="Zinc finger, CCHC-type"/>
    <property type="match status" value="1"/>
</dbReference>
<dbReference type="InterPro" id="IPR036875">
    <property type="entry name" value="Znf_CCHC_sf"/>
</dbReference>
<dbReference type="InterPro" id="IPR025724">
    <property type="entry name" value="GAG-pre-integrase_dom"/>
</dbReference>
<dbReference type="PANTHER" id="PTHR35317">
    <property type="entry name" value="OS04G0629600 PROTEIN"/>
    <property type="match status" value="1"/>
</dbReference>
<feature type="region of interest" description="Disordered" evidence="1">
    <location>
        <begin position="215"/>
        <end position="243"/>
    </location>
</feature>